<gene>
    <name evidence="6" type="ORF">ATE80_26220</name>
</gene>
<comment type="subcellular location">
    <subcellularLocation>
        <location evidence="1">Cell envelope</location>
    </subcellularLocation>
</comment>
<dbReference type="InterPro" id="IPR039424">
    <property type="entry name" value="SBP_5"/>
</dbReference>
<dbReference type="GO" id="GO:0043190">
    <property type="term" value="C:ATP-binding cassette (ABC) transporter complex"/>
    <property type="evidence" value="ECO:0007669"/>
    <property type="project" value="InterPro"/>
</dbReference>
<proteinExistence type="inferred from homology"/>
<dbReference type="STRING" id="936756.ATE80_26220"/>
<reference evidence="6 7" key="1">
    <citation type="submission" date="2015-11" db="EMBL/GenBank/DDBJ databases">
        <title>Genome-wide analysis reveals the secondary metabolome in Streptomyces kanasensis ZX01.</title>
        <authorList>
            <person name="Zhang G."/>
            <person name="Han L."/>
            <person name="Feng J."/>
            <person name="Zhang X."/>
        </authorList>
    </citation>
    <scope>NUCLEOTIDE SEQUENCE [LARGE SCALE GENOMIC DNA]</scope>
    <source>
        <strain evidence="6 7">ZX01</strain>
    </source>
</reference>
<dbReference type="Gene3D" id="3.40.190.10">
    <property type="entry name" value="Periplasmic binding protein-like II"/>
    <property type="match status" value="1"/>
</dbReference>
<dbReference type="Pfam" id="PF00496">
    <property type="entry name" value="SBP_bac_5"/>
    <property type="match status" value="1"/>
</dbReference>
<dbReference type="InterPro" id="IPR030678">
    <property type="entry name" value="Peptide/Ni-bd"/>
</dbReference>
<evidence type="ECO:0000256" key="2">
    <source>
        <dbReference type="ARBA" id="ARBA00005695"/>
    </source>
</evidence>
<dbReference type="GO" id="GO:0015833">
    <property type="term" value="P:peptide transport"/>
    <property type="evidence" value="ECO:0007669"/>
    <property type="project" value="TreeGrafter"/>
</dbReference>
<dbReference type="Proteomes" id="UP000054011">
    <property type="component" value="Unassembled WGS sequence"/>
</dbReference>
<keyword evidence="3" id="KW-0813">Transport</keyword>
<dbReference type="OrthoDB" id="9801912at2"/>
<dbReference type="Gene3D" id="3.10.105.10">
    <property type="entry name" value="Dipeptide-binding Protein, Domain 3"/>
    <property type="match status" value="1"/>
</dbReference>
<dbReference type="PIRSF" id="PIRSF002741">
    <property type="entry name" value="MppA"/>
    <property type="match status" value="1"/>
</dbReference>
<evidence type="ECO:0000256" key="3">
    <source>
        <dbReference type="ARBA" id="ARBA00022448"/>
    </source>
</evidence>
<dbReference type="GO" id="GO:1904680">
    <property type="term" value="F:peptide transmembrane transporter activity"/>
    <property type="evidence" value="ECO:0007669"/>
    <property type="project" value="TreeGrafter"/>
</dbReference>
<dbReference type="GO" id="GO:0042597">
    <property type="term" value="C:periplasmic space"/>
    <property type="evidence" value="ECO:0007669"/>
    <property type="project" value="UniProtKB-ARBA"/>
</dbReference>
<organism evidence="6 7">
    <name type="scientific">Streptomyces kanasensis</name>
    <dbReference type="NCBI Taxonomy" id="936756"/>
    <lineage>
        <taxon>Bacteria</taxon>
        <taxon>Bacillati</taxon>
        <taxon>Actinomycetota</taxon>
        <taxon>Actinomycetes</taxon>
        <taxon>Kitasatosporales</taxon>
        <taxon>Streptomycetaceae</taxon>
        <taxon>Streptomyces</taxon>
    </lineage>
</organism>
<dbReference type="GO" id="GO:0030313">
    <property type="term" value="C:cell envelope"/>
    <property type="evidence" value="ECO:0007669"/>
    <property type="project" value="UniProtKB-SubCell"/>
</dbReference>
<keyword evidence="7" id="KW-1185">Reference proteome</keyword>
<protein>
    <submittedName>
        <fullName evidence="6">Peptide-binding protein</fullName>
    </submittedName>
</protein>
<dbReference type="SUPFAM" id="SSF53850">
    <property type="entry name" value="Periplasmic binding protein-like II"/>
    <property type="match status" value="1"/>
</dbReference>
<feature type="domain" description="Solute-binding protein family 5" evidence="5">
    <location>
        <begin position="78"/>
        <end position="438"/>
    </location>
</feature>
<dbReference type="PANTHER" id="PTHR30290:SF10">
    <property type="entry name" value="PERIPLASMIC OLIGOPEPTIDE-BINDING PROTEIN-RELATED"/>
    <property type="match status" value="1"/>
</dbReference>
<dbReference type="PANTHER" id="PTHR30290">
    <property type="entry name" value="PERIPLASMIC BINDING COMPONENT OF ABC TRANSPORTER"/>
    <property type="match status" value="1"/>
</dbReference>
<comment type="similarity">
    <text evidence="2">Belongs to the bacterial solute-binding protein 5 family.</text>
</comment>
<name>A0A117IUE4_9ACTN</name>
<accession>A0A117IUE4</accession>
<dbReference type="RefSeq" id="WP_058944751.1">
    <property type="nucleotide sequence ID" value="NZ_LNSV01000100.1"/>
</dbReference>
<dbReference type="EMBL" id="LNSV01000100">
    <property type="protein sequence ID" value="KUH35963.1"/>
    <property type="molecule type" value="Genomic_DNA"/>
</dbReference>
<evidence type="ECO:0000256" key="4">
    <source>
        <dbReference type="ARBA" id="ARBA00022729"/>
    </source>
</evidence>
<evidence type="ECO:0000259" key="5">
    <source>
        <dbReference type="Pfam" id="PF00496"/>
    </source>
</evidence>
<sequence>MRSIRVRIIVICIALVVAGIGAWRLLPADKENDRPITVGTTDEVSSLDPAGAYDAGSWALYSNVYQSLLTFKPGSTTPVPDAAETCGFAGAGLTTYRCTLREGLAFSNGRAVTAEDVVYSFDRMRGIGADVGPAALFPTLRSVTADGREVVFRLGARDATFPLKLATGAGAIVDSSRYPKDRLREGDAVDGSGPYVLKEYRPGVRALLEPNPRYRGAVHRSGTPVEVRYFAEGEQLASAWRSRQVDVTHRQLPPEAISALDPGAQDVRMTEATTAEIRSLVFDVRKGSPMAERAVRRAVAGLVDRARIATGPYHSTVEPLYSLIPRGFVGHSTPFFDTYPEGDEAVERAGELLREADVETPVTFTYGHRAGETWAAEAAELRRQLEATGLFRVRIVAAEWKEFQKGYTSGAYDAYGLGWLPDFPDSDSFTQPLVGRDNALHNGYASARVDRLIAATQSHGDRAGAVGDFKEIQAQVARDVPLVPLWQKKDYVLSTLDVTGSQYLSDGTGIWRLWQLDWI</sequence>
<evidence type="ECO:0000313" key="7">
    <source>
        <dbReference type="Proteomes" id="UP000054011"/>
    </source>
</evidence>
<dbReference type="InterPro" id="IPR000914">
    <property type="entry name" value="SBP_5_dom"/>
</dbReference>
<dbReference type="AlphaFoldDB" id="A0A117IUE4"/>
<evidence type="ECO:0000313" key="6">
    <source>
        <dbReference type="EMBL" id="KUH35963.1"/>
    </source>
</evidence>
<keyword evidence="4" id="KW-0732">Signal</keyword>
<comment type="caution">
    <text evidence="6">The sequence shown here is derived from an EMBL/GenBank/DDBJ whole genome shotgun (WGS) entry which is preliminary data.</text>
</comment>
<evidence type="ECO:0000256" key="1">
    <source>
        <dbReference type="ARBA" id="ARBA00004196"/>
    </source>
</evidence>